<keyword evidence="3" id="KW-1185">Reference proteome</keyword>
<keyword evidence="1" id="KW-0732">Signal</keyword>
<reference evidence="2 3" key="1">
    <citation type="submission" date="2020-04" db="EMBL/GenBank/DDBJ databases">
        <authorList>
            <person name="Laetsch R D."/>
            <person name="Stevens L."/>
            <person name="Kumar S."/>
            <person name="Blaxter L. M."/>
        </authorList>
    </citation>
    <scope>NUCLEOTIDE SEQUENCE [LARGE SCALE GENOMIC DNA]</scope>
</reference>
<accession>A0A8S1F7L5</accession>
<sequence length="99" mass="11451">MKLISVVILVALLAFANTTPVWYADEDFPIEMTNYRLVRIPLSPDNSADSRRSPILKRAAYSKRRGRELFGKRSSPLQDEFAPEFFDSRTRRRANELFG</sequence>
<dbReference type="AlphaFoldDB" id="A0A8S1F7L5"/>
<dbReference type="Proteomes" id="UP000494206">
    <property type="component" value="Unassembled WGS sequence"/>
</dbReference>
<feature type="chain" id="PRO_5035714877" evidence="1">
    <location>
        <begin position="19"/>
        <end position="99"/>
    </location>
</feature>
<organism evidence="2 3">
    <name type="scientific">Caenorhabditis bovis</name>
    <dbReference type="NCBI Taxonomy" id="2654633"/>
    <lineage>
        <taxon>Eukaryota</taxon>
        <taxon>Metazoa</taxon>
        <taxon>Ecdysozoa</taxon>
        <taxon>Nematoda</taxon>
        <taxon>Chromadorea</taxon>
        <taxon>Rhabditida</taxon>
        <taxon>Rhabditina</taxon>
        <taxon>Rhabditomorpha</taxon>
        <taxon>Rhabditoidea</taxon>
        <taxon>Rhabditidae</taxon>
        <taxon>Peloderinae</taxon>
        <taxon>Caenorhabditis</taxon>
    </lineage>
</organism>
<evidence type="ECO:0000313" key="3">
    <source>
        <dbReference type="Proteomes" id="UP000494206"/>
    </source>
</evidence>
<evidence type="ECO:0000313" key="2">
    <source>
        <dbReference type="EMBL" id="CAB3409730.1"/>
    </source>
</evidence>
<comment type="caution">
    <text evidence="2">The sequence shown here is derived from an EMBL/GenBank/DDBJ whole genome shotgun (WGS) entry which is preliminary data.</text>
</comment>
<name>A0A8S1F7L5_9PELO</name>
<feature type="signal peptide" evidence="1">
    <location>
        <begin position="1"/>
        <end position="18"/>
    </location>
</feature>
<dbReference type="EMBL" id="CADEPM010000009">
    <property type="protein sequence ID" value="CAB3409730.1"/>
    <property type="molecule type" value="Genomic_DNA"/>
</dbReference>
<gene>
    <name evidence="2" type="ORF">CBOVIS_LOCUS11346</name>
</gene>
<protein>
    <submittedName>
        <fullName evidence="2">Uncharacterized protein</fullName>
    </submittedName>
</protein>
<dbReference type="OrthoDB" id="5859177at2759"/>
<evidence type="ECO:0000256" key="1">
    <source>
        <dbReference type="SAM" id="SignalP"/>
    </source>
</evidence>
<proteinExistence type="predicted"/>